<evidence type="ECO:0000256" key="11">
    <source>
        <dbReference type="PIRSR" id="PIRSR602401-1"/>
    </source>
</evidence>
<dbReference type="PANTHER" id="PTHR47947">
    <property type="entry name" value="CYTOCHROME P450 82C3-RELATED"/>
    <property type="match status" value="1"/>
</dbReference>
<keyword evidence="4 11" id="KW-0349">Heme</keyword>
<dbReference type="InterPro" id="IPR002401">
    <property type="entry name" value="Cyt_P450_E_grp-I"/>
</dbReference>
<evidence type="ECO:0000256" key="4">
    <source>
        <dbReference type="ARBA" id="ARBA00022617"/>
    </source>
</evidence>
<evidence type="ECO:0000256" key="6">
    <source>
        <dbReference type="ARBA" id="ARBA00022723"/>
    </source>
</evidence>
<keyword evidence="10 13" id="KW-0472">Membrane</keyword>
<evidence type="ECO:0000256" key="8">
    <source>
        <dbReference type="ARBA" id="ARBA00023002"/>
    </source>
</evidence>
<dbReference type="InterPro" id="IPR036396">
    <property type="entry name" value="Cyt_P450_sf"/>
</dbReference>
<evidence type="ECO:0000256" key="1">
    <source>
        <dbReference type="ARBA" id="ARBA00001971"/>
    </source>
</evidence>
<dbReference type="PRINTS" id="PR00463">
    <property type="entry name" value="EP450I"/>
</dbReference>
<comment type="pathway">
    <text evidence="3">Alkaloid biosynthesis.</text>
</comment>
<dbReference type="GO" id="GO:0004497">
    <property type="term" value="F:monooxygenase activity"/>
    <property type="evidence" value="ECO:0007669"/>
    <property type="project" value="UniProtKB-KW"/>
</dbReference>
<evidence type="ECO:0000313" key="14">
    <source>
        <dbReference type="EMBL" id="BBD34764.1"/>
    </source>
</evidence>
<dbReference type="FunFam" id="1.10.630.10:FF:000026">
    <property type="entry name" value="Cytochrome P450 82C4"/>
    <property type="match status" value="1"/>
</dbReference>
<comment type="similarity">
    <text evidence="12">Belongs to the cytochrome P450 family.</text>
</comment>
<dbReference type="PANTHER" id="PTHR47947:SF26">
    <property type="entry name" value="CYTOCHROME P450"/>
    <property type="match status" value="1"/>
</dbReference>
<feature type="binding site" description="axial binding residue" evidence="11">
    <location>
        <position position="468"/>
    </location>
    <ligand>
        <name>heme</name>
        <dbReference type="ChEBI" id="CHEBI:30413"/>
    </ligand>
    <ligandPart>
        <name>Fe</name>
        <dbReference type="ChEBI" id="CHEBI:18248"/>
    </ligandPart>
</feature>
<feature type="transmembrane region" description="Helical" evidence="13">
    <location>
        <begin position="12"/>
        <end position="30"/>
    </location>
</feature>
<evidence type="ECO:0000256" key="13">
    <source>
        <dbReference type="SAM" id="Phobius"/>
    </source>
</evidence>
<accession>A0A2Z6BXX2</accession>
<evidence type="ECO:0000256" key="12">
    <source>
        <dbReference type="RuleBase" id="RU000461"/>
    </source>
</evidence>
<dbReference type="Gene3D" id="1.10.630.10">
    <property type="entry name" value="Cytochrome P450"/>
    <property type="match status" value="1"/>
</dbReference>
<protein>
    <submittedName>
        <fullName evidence="14">Putative cytochrome P450</fullName>
    </submittedName>
</protein>
<sequence length="533" mass="59841">MNFYQDVLSSQFSATNMYVTLFALGLYYTLAGKRPSKSSSTFEMIKKTNEAPPEPAGSWPVIGHLHLLRGPYPVHIILGDMADKHGPVFTINIGVHKTLIVSDWEVANEIFTTHDKVFSSRTPQTAAGKYIGYNDAMLRFASDAPYWTEIRKIMKQDLLSNNRVELLKHAWAFEINSSIREVYKVNQGQPAVLVEMKQWLSDLTLNMSAKMIAGKRCFGVGSVACPKAQKGLREFVRLMGQIVVSDGVPLLGLLGLDGPVVKDMKTTGKELDRILGEWLEEHKEKKRVSSDVNDWMDVMLNVLQDDNKLSQYYDVDTITKATCMALMQGVSVWTMFTLVWAMALLANNPGVLKKAHDELDNHVGRERNVEESDIKNLVYLQAIIKETTRLYPVSMRQLESNEDSTVANYYVPAGSRLIVNTWKIHRDPKVWPEPAEFKPERFLTTHAHIEFKPQNFQLIPFGSGRRSCPGNSLGLEMLHLTIARLVHGFDIKTPSGAPVDMTVSPGVDNMVKATPLEVKLIPRLASDAFYVSA</sequence>
<keyword evidence="5 13" id="KW-0812">Transmembrane</keyword>
<keyword evidence="7 13" id="KW-1133">Transmembrane helix</keyword>
<evidence type="ECO:0000256" key="3">
    <source>
        <dbReference type="ARBA" id="ARBA00004913"/>
    </source>
</evidence>
<keyword evidence="9 11" id="KW-0408">Iron</keyword>
<reference evidence="14" key="1">
    <citation type="journal article" date="2018" name="Plant Cell Physiol.">
        <title>Mining of the Uncharacterized Cytochrome P450 Genes Involved in Alkaloid Biosynthesis in California Poppy Using a Draft Genome Sequence.</title>
        <authorList>
            <person name="Hori K."/>
            <person name="Yamada Y."/>
            <person name="Purwanto R."/>
            <person name="Minakuchi Y."/>
            <person name="Toyoda A."/>
            <person name="Hirakawa H."/>
            <person name="Sato F."/>
        </authorList>
    </citation>
    <scope>NUCLEOTIDE SEQUENCE</scope>
</reference>
<name>A0A2Z6BXX2_ESCCA</name>
<keyword evidence="8 12" id="KW-0560">Oxidoreductase</keyword>
<dbReference type="GO" id="GO:0005506">
    <property type="term" value="F:iron ion binding"/>
    <property type="evidence" value="ECO:0007669"/>
    <property type="project" value="InterPro"/>
</dbReference>
<dbReference type="EMBL" id="LC316760">
    <property type="protein sequence ID" value="BBD34764.1"/>
    <property type="molecule type" value="Genomic_DNA"/>
</dbReference>
<dbReference type="InterPro" id="IPR017972">
    <property type="entry name" value="Cyt_P450_CS"/>
</dbReference>
<dbReference type="GO" id="GO:0020037">
    <property type="term" value="F:heme binding"/>
    <property type="evidence" value="ECO:0007669"/>
    <property type="project" value="InterPro"/>
</dbReference>
<evidence type="ECO:0000256" key="7">
    <source>
        <dbReference type="ARBA" id="ARBA00022989"/>
    </source>
</evidence>
<evidence type="ECO:0000256" key="9">
    <source>
        <dbReference type="ARBA" id="ARBA00023004"/>
    </source>
</evidence>
<comment type="subcellular location">
    <subcellularLocation>
        <location evidence="2">Membrane</location>
    </subcellularLocation>
</comment>
<keyword evidence="6 11" id="KW-0479">Metal-binding</keyword>
<evidence type="ECO:0000256" key="10">
    <source>
        <dbReference type="ARBA" id="ARBA00023136"/>
    </source>
</evidence>
<dbReference type="InterPro" id="IPR001128">
    <property type="entry name" value="Cyt_P450"/>
</dbReference>
<comment type="cofactor">
    <cofactor evidence="1 11">
        <name>heme</name>
        <dbReference type="ChEBI" id="CHEBI:30413"/>
    </cofactor>
</comment>
<organism evidence="14">
    <name type="scientific">Eschscholzia californica subsp. californica</name>
    <dbReference type="NCBI Taxonomy" id="222997"/>
    <lineage>
        <taxon>Eukaryota</taxon>
        <taxon>Viridiplantae</taxon>
        <taxon>Streptophyta</taxon>
        <taxon>Embryophyta</taxon>
        <taxon>Tracheophyta</taxon>
        <taxon>Spermatophyta</taxon>
        <taxon>Magnoliopsida</taxon>
        <taxon>Ranunculales</taxon>
        <taxon>Papaveraceae</taxon>
        <taxon>Papaveroideae</taxon>
        <taxon>Eschscholzia</taxon>
    </lineage>
</organism>
<dbReference type="GO" id="GO:0016705">
    <property type="term" value="F:oxidoreductase activity, acting on paired donors, with incorporation or reduction of molecular oxygen"/>
    <property type="evidence" value="ECO:0007669"/>
    <property type="project" value="InterPro"/>
</dbReference>
<dbReference type="SUPFAM" id="SSF48264">
    <property type="entry name" value="Cytochrome P450"/>
    <property type="match status" value="1"/>
</dbReference>
<proteinExistence type="inferred from homology"/>
<dbReference type="GO" id="GO:0016020">
    <property type="term" value="C:membrane"/>
    <property type="evidence" value="ECO:0007669"/>
    <property type="project" value="UniProtKB-SubCell"/>
</dbReference>
<dbReference type="InterPro" id="IPR050651">
    <property type="entry name" value="Plant_Cytochrome_P450_Monoox"/>
</dbReference>
<dbReference type="PROSITE" id="PS00086">
    <property type="entry name" value="CYTOCHROME_P450"/>
    <property type="match status" value="1"/>
</dbReference>
<evidence type="ECO:0000256" key="2">
    <source>
        <dbReference type="ARBA" id="ARBA00004370"/>
    </source>
</evidence>
<dbReference type="PRINTS" id="PR00385">
    <property type="entry name" value="P450"/>
</dbReference>
<dbReference type="AlphaFoldDB" id="A0A2Z6BXX2"/>
<dbReference type="GO" id="GO:0033075">
    <property type="term" value="P:isoquinoline alkaloid biosynthetic process"/>
    <property type="evidence" value="ECO:0007669"/>
    <property type="project" value="UniProtKB-ARBA"/>
</dbReference>
<keyword evidence="12" id="KW-0503">Monooxygenase</keyword>
<gene>
    <name evidence="14" type="primary">CYP82AU1</name>
</gene>
<dbReference type="Pfam" id="PF00067">
    <property type="entry name" value="p450"/>
    <property type="match status" value="1"/>
</dbReference>
<evidence type="ECO:0000256" key="5">
    <source>
        <dbReference type="ARBA" id="ARBA00022692"/>
    </source>
</evidence>